<sequence length="78" mass="9393">MQTGSHALYEMCMYNMSRESIRLRSCTGVLLKIGRNTFPEQRISNRRKTSTFNRTRIFYNLRHTISSRNQLMYCMMIF</sequence>
<name>A0A9I3BDB3_ANOCL</name>
<organism evidence="1 2">
    <name type="scientific">Anopheles coluzzii</name>
    <name type="common">African malaria mosquito</name>
    <dbReference type="NCBI Taxonomy" id="1518534"/>
    <lineage>
        <taxon>Eukaryota</taxon>
        <taxon>Metazoa</taxon>
        <taxon>Ecdysozoa</taxon>
        <taxon>Arthropoda</taxon>
        <taxon>Hexapoda</taxon>
        <taxon>Insecta</taxon>
        <taxon>Pterygota</taxon>
        <taxon>Neoptera</taxon>
        <taxon>Endopterygota</taxon>
        <taxon>Diptera</taxon>
        <taxon>Nematocera</taxon>
        <taxon>Culicoidea</taxon>
        <taxon>Culicidae</taxon>
        <taxon>Anophelinae</taxon>
        <taxon>Anopheles</taxon>
    </lineage>
</organism>
<protein>
    <submittedName>
        <fullName evidence="1">Uncharacterized protein</fullName>
    </submittedName>
</protein>
<evidence type="ECO:0000313" key="2">
    <source>
        <dbReference type="Proteomes" id="UP001105220"/>
    </source>
</evidence>
<dbReference type="AlphaFoldDB" id="A0A9I3BDB3"/>
<dbReference type="Proteomes" id="UP001105220">
    <property type="component" value="Unplaced"/>
</dbReference>
<proteinExistence type="predicted"/>
<reference evidence="1" key="1">
    <citation type="submission" date="2023-03" db="UniProtKB">
        <authorList>
            <consortium name="EnsemblMetazoa"/>
        </authorList>
    </citation>
    <scope>IDENTIFICATION</scope>
    <source>
        <strain evidence="1">Ngousso</strain>
    </source>
</reference>
<keyword evidence="2" id="KW-1185">Reference proteome</keyword>
<dbReference type="EnsemblMetazoa" id="ACON030664-RA">
    <property type="protein sequence ID" value="ACON030664-PA"/>
    <property type="gene ID" value="ACON030664"/>
</dbReference>
<evidence type="ECO:0000313" key="1">
    <source>
        <dbReference type="EnsemblMetazoa" id="ACON030664-PA"/>
    </source>
</evidence>
<accession>A0A9I3BDB3</accession>